<comment type="caution">
    <text evidence="9">The sequence shown here is derived from an EMBL/GenBank/DDBJ whole genome shotgun (WGS) entry which is preliminary data.</text>
</comment>
<comment type="similarity">
    <text evidence="3">In the C-terminal section; belongs to the protein kinase superfamily. Ser/Thr protein kinase family.</text>
</comment>
<dbReference type="PROSITE" id="PS50011">
    <property type="entry name" value="PROTEIN_KINASE_DOM"/>
    <property type="match status" value="1"/>
</dbReference>
<protein>
    <recommendedName>
        <fullName evidence="8">Protein kinase domain-containing protein</fullName>
    </recommendedName>
</protein>
<keyword evidence="10" id="KW-1185">Reference proteome</keyword>
<reference evidence="9" key="1">
    <citation type="submission" date="2017-07" db="EMBL/GenBank/DDBJ databases">
        <title>Taro Niue Genome Assembly and Annotation.</title>
        <authorList>
            <person name="Atibalentja N."/>
            <person name="Keating K."/>
            <person name="Fields C.J."/>
        </authorList>
    </citation>
    <scope>NUCLEOTIDE SEQUENCE</scope>
    <source>
        <strain evidence="9">Niue_2</strain>
        <tissue evidence="9">Leaf</tissue>
    </source>
</reference>
<proteinExistence type="inferred from homology"/>
<evidence type="ECO:0000256" key="2">
    <source>
        <dbReference type="ARBA" id="ARBA00008536"/>
    </source>
</evidence>
<dbReference type="PROSITE" id="PS00107">
    <property type="entry name" value="PROTEIN_KINASE_ATP"/>
    <property type="match status" value="1"/>
</dbReference>
<dbReference type="InterPro" id="IPR013320">
    <property type="entry name" value="ConA-like_dom_sf"/>
</dbReference>
<dbReference type="InterPro" id="IPR000719">
    <property type="entry name" value="Prot_kinase_dom"/>
</dbReference>
<keyword evidence="7" id="KW-0732">Signal</keyword>
<feature type="chain" id="PRO_5033041780" description="Protein kinase domain-containing protein" evidence="7">
    <location>
        <begin position="35"/>
        <end position="456"/>
    </location>
</feature>
<evidence type="ECO:0000313" key="10">
    <source>
        <dbReference type="Proteomes" id="UP000652761"/>
    </source>
</evidence>
<evidence type="ECO:0000256" key="4">
    <source>
        <dbReference type="ARBA" id="ARBA00022734"/>
    </source>
</evidence>
<feature type="domain" description="Protein kinase" evidence="8">
    <location>
        <begin position="383"/>
        <end position="456"/>
    </location>
</feature>
<keyword evidence="6" id="KW-0472">Membrane</keyword>
<dbReference type="Gene3D" id="2.60.120.200">
    <property type="match status" value="1"/>
</dbReference>
<keyword evidence="5" id="KW-0067">ATP-binding</keyword>
<dbReference type="PROSITE" id="PS00307">
    <property type="entry name" value="LECTIN_LEGUME_BETA"/>
    <property type="match status" value="1"/>
</dbReference>
<dbReference type="Pfam" id="PF07714">
    <property type="entry name" value="PK_Tyr_Ser-Thr"/>
    <property type="match status" value="1"/>
</dbReference>
<comment type="similarity">
    <text evidence="2">In the N-terminal section; belongs to the leguminous lectin family.</text>
</comment>
<accession>A0A843XLM2</accession>
<dbReference type="InterPro" id="IPR017441">
    <property type="entry name" value="Protein_kinase_ATP_BS"/>
</dbReference>
<sequence>MVMILPGVRAAHLRILLSFLLHFLALLQSTFSAAQTFESRTWIFSNFTDDFRENMTFHSDAGVAGGALQLTPDTRNDPERFLVNKSGRVIFRNPLKIWEDGARLPDPASNSSAVASPRGDGNLGNSTGWSQKTVISFSSTFVFNVYRASDWPNAGEGLAFIITGSNSIPPNSEGQYLGLTNAATDGNATNQFVAVEFDTNKQKYDPDGNHVGLDINSVVSKFTRSLSAFNIIIARQNGTDYRAWIDYNGTERHIYLYVALIDEPKPPTPALNASLDLSEHLPQYAYFGFSGSTGTKYELNCILAWNLTAEILPEDEDVSAWSWFLRVGVPILAVAVAAGLALLVYAHRRKARRDERLVGTLKSLPGMPREFQYKELKRATQNFNQTNRLGQGGFGVVYRGVIPGENVEVAVKTFSRETMQGDFLAELTIINRLRHKHLVRLLGEYPRTSTFITVNC</sequence>
<gene>
    <name evidence="9" type="ORF">Taro_053110</name>
</gene>
<feature type="transmembrane region" description="Helical" evidence="6">
    <location>
        <begin position="323"/>
        <end position="346"/>
    </location>
</feature>
<evidence type="ECO:0000256" key="3">
    <source>
        <dbReference type="ARBA" id="ARBA00010217"/>
    </source>
</evidence>
<dbReference type="InterPro" id="IPR011009">
    <property type="entry name" value="Kinase-like_dom_sf"/>
</dbReference>
<dbReference type="Gene3D" id="3.30.200.20">
    <property type="entry name" value="Phosphorylase Kinase, domain 1"/>
    <property type="match status" value="1"/>
</dbReference>
<dbReference type="CDD" id="cd06899">
    <property type="entry name" value="lectin_legume_LecRK_Arcelin_ConA"/>
    <property type="match status" value="1"/>
</dbReference>
<dbReference type="SUPFAM" id="SSF56112">
    <property type="entry name" value="Protein kinase-like (PK-like)"/>
    <property type="match status" value="1"/>
</dbReference>
<keyword evidence="5" id="KW-0547">Nucleotide-binding</keyword>
<comment type="similarity">
    <text evidence="1">Belongs to the leguminous lectin family.</text>
</comment>
<dbReference type="Proteomes" id="UP000652761">
    <property type="component" value="Unassembled WGS sequence"/>
</dbReference>
<organism evidence="9 10">
    <name type="scientific">Colocasia esculenta</name>
    <name type="common">Wild taro</name>
    <name type="synonym">Arum esculentum</name>
    <dbReference type="NCBI Taxonomy" id="4460"/>
    <lineage>
        <taxon>Eukaryota</taxon>
        <taxon>Viridiplantae</taxon>
        <taxon>Streptophyta</taxon>
        <taxon>Embryophyta</taxon>
        <taxon>Tracheophyta</taxon>
        <taxon>Spermatophyta</taxon>
        <taxon>Magnoliopsida</taxon>
        <taxon>Liliopsida</taxon>
        <taxon>Araceae</taxon>
        <taxon>Aroideae</taxon>
        <taxon>Colocasieae</taxon>
        <taxon>Colocasia</taxon>
    </lineage>
</organism>
<dbReference type="GO" id="GO:0005524">
    <property type="term" value="F:ATP binding"/>
    <property type="evidence" value="ECO:0007669"/>
    <property type="project" value="UniProtKB-UniRule"/>
</dbReference>
<dbReference type="SUPFAM" id="SSF49899">
    <property type="entry name" value="Concanavalin A-like lectins/glucanases"/>
    <property type="match status" value="1"/>
</dbReference>
<dbReference type="GO" id="GO:0030246">
    <property type="term" value="F:carbohydrate binding"/>
    <property type="evidence" value="ECO:0007669"/>
    <property type="project" value="UniProtKB-KW"/>
</dbReference>
<dbReference type="Pfam" id="PF00139">
    <property type="entry name" value="Lectin_legB"/>
    <property type="match status" value="1"/>
</dbReference>
<evidence type="ECO:0000313" key="9">
    <source>
        <dbReference type="EMBL" id="MQM20093.1"/>
    </source>
</evidence>
<evidence type="ECO:0000256" key="6">
    <source>
        <dbReference type="SAM" id="Phobius"/>
    </source>
</evidence>
<dbReference type="EMBL" id="NMUH01009478">
    <property type="protein sequence ID" value="MQM20093.1"/>
    <property type="molecule type" value="Genomic_DNA"/>
</dbReference>
<dbReference type="InterPro" id="IPR050258">
    <property type="entry name" value="Leguminous_Lectin"/>
</dbReference>
<dbReference type="AlphaFoldDB" id="A0A843XLM2"/>
<keyword evidence="4" id="KW-0430">Lectin</keyword>
<dbReference type="GO" id="GO:0004672">
    <property type="term" value="F:protein kinase activity"/>
    <property type="evidence" value="ECO:0007669"/>
    <property type="project" value="InterPro"/>
</dbReference>
<evidence type="ECO:0000256" key="7">
    <source>
        <dbReference type="SAM" id="SignalP"/>
    </source>
</evidence>
<name>A0A843XLM2_COLES</name>
<keyword evidence="6" id="KW-0812">Transmembrane</keyword>
<dbReference type="PANTHER" id="PTHR32401">
    <property type="entry name" value="CONCANAVALIN A-LIKE LECTIN FAMILY PROTEIN"/>
    <property type="match status" value="1"/>
</dbReference>
<dbReference type="GO" id="GO:0006952">
    <property type="term" value="P:defense response"/>
    <property type="evidence" value="ECO:0007669"/>
    <property type="project" value="UniProtKB-ARBA"/>
</dbReference>
<keyword evidence="6" id="KW-1133">Transmembrane helix</keyword>
<evidence type="ECO:0000256" key="5">
    <source>
        <dbReference type="PROSITE-ProRule" id="PRU10141"/>
    </source>
</evidence>
<dbReference type="PANTHER" id="PTHR32401:SF48">
    <property type="entry name" value="LEGUME LECTIN DOMAIN-CONTAINING PROTEIN"/>
    <property type="match status" value="1"/>
</dbReference>
<evidence type="ECO:0000259" key="8">
    <source>
        <dbReference type="PROSITE" id="PS50011"/>
    </source>
</evidence>
<feature type="binding site" evidence="5">
    <location>
        <position position="412"/>
    </location>
    <ligand>
        <name>ATP</name>
        <dbReference type="ChEBI" id="CHEBI:30616"/>
    </ligand>
</feature>
<dbReference type="InterPro" id="IPR001245">
    <property type="entry name" value="Ser-Thr/Tyr_kinase_cat_dom"/>
</dbReference>
<evidence type="ECO:0000256" key="1">
    <source>
        <dbReference type="ARBA" id="ARBA00007606"/>
    </source>
</evidence>
<dbReference type="InterPro" id="IPR001220">
    <property type="entry name" value="Legume_lectin_dom"/>
</dbReference>
<dbReference type="OrthoDB" id="1913956at2759"/>
<feature type="signal peptide" evidence="7">
    <location>
        <begin position="1"/>
        <end position="34"/>
    </location>
</feature>
<dbReference type="InterPro" id="IPR019825">
    <property type="entry name" value="Lectin_legB_Mn/Ca_BS"/>
</dbReference>